<keyword evidence="4" id="KW-0964">Secreted</keyword>
<dbReference type="Proteomes" id="UP000314983">
    <property type="component" value="Chromosome 5"/>
</dbReference>
<dbReference type="GO" id="GO:0009888">
    <property type="term" value="P:tissue development"/>
    <property type="evidence" value="ECO:0007669"/>
    <property type="project" value="UniProtKB-ARBA"/>
</dbReference>
<reference evidence="13" key="5">
    <citation type="submission" date="2025-09" db="UniProtKB">
        <authorList>
            <consortium name="Ensembl"/>
        </authorList>
    </citation>
    <scope>IDENTIFICATION</scope>
</reference>
<evidence type="ECO:0000256" key="4">
    <source>
        <dbReference type="ARBA" id="ARBA00022525"/>
    </source>
</evidence>
<evidence type="ECO:0000256" key="11">
    <source>
        <dbReference type="SAM" id="SignalP"/>
    </source>
</evidence>
<evidence type="ECO:0000256" key="2">
    <source>
        <dbReference type="ARBA" id="ARBA00006656"/>
    </source>
</evidence>
<evidence type="ECO:0000256" key="1">
    <source>
        <dbReference type="ARBA" id="ARBA00004613"/>
    </source>
</evidence>
<protein>
    <recommendedName>
        <fullName evidence="12">TGF-beta family profile domain-containing protein</fullName>
    </recommendedName>
</protein>
<evidence type="ECO:0000313" key="13">
    <source>
        <dbReference type="Ensembl" id="ENSEEEP00000009243.2"/>
    </source>
</evidence>
<dbReference type="FunFam" id="2.10.90.10:FF:000026">
    <property type="entry name" value="Nodal homolog 3-A"/>
    <property type="match status" value="1"/>
</dbReference>
<dbReference type="SMART" id="SM00204">
    <property type="entry name" value="TGFB"/>
    <property type="match status" value="1"/>
</dbReference>
<evidence type="ECO:0000313" key="14">
    <source>
        <dbReference type="Proteomes" id="UP000314983"/>
    </source>
</evidence>
<keyword evidence="8" id="KW-1015">Disulfide bond</keyword>
<accession>A0A4W4EBC4</accession>
<gene>
    <name evidence="13" type="primary">spaw</name>
</gene>
<dbReference type="SUPFAM" id="SSF57501">
    <property type="entry name" value="Cystine-knot cytokines"/>
    <property type="match status" value="1"/>
</dbReference>
<dbReference type="PANTHER" id="PTHR11848:SF159">
    <property type="entry name" value="NODAL HOMOLOG"/>
    <property type="match status" value="1"/>
</dbReference>
<evidence type="ECO:0000256" key="9">
    <source>
        <dbReference type="ARBA" id="ARBA00023180"/>
    </source>
</evidence>
<keyword evidence="14" id="KW-1185">Reference proteome</keyword>
<dbReference type="PROSITE" id="PS00250">
    <property type="entry name" value="TGF_BETA_1"/>
    <property type="match status" value="1"/>
</dbReference>
<dbReference type="InterPro" id="IPR017948">
    <property type="entry name" value="TGFb_CS"/>
</dbReference>
<dbReference type="GO" id="GO:0008083">
    <property type="term" value="F:growth factor activity"/>
    <property type="evidence" value="ECO:0007669"/>
    <property type="project" value="UniProtKB-KW"/>
</dbReference>
<dbReference type="RefSeq" id="XP_026872670.2">
    <property type="nucleotide sequence ID" value="XM_027016869.2"/>
</dbReference>
<dbReference type="Gene3D" id="2.60.120.970">
    <property type="match status" value="1"/>
</dbReference>
<name>A0A4W4EBC4_ELEEL</name>
<dbReference type="GO" id="GO:0007369">
    <property type="term" value="P:gastrulation"/>
    <property type="evidence" value="ECO:0007669"/>
    <property type="project" value="UniProtKB-ARBA"/>
</dbReference>
<dbReference type="STRING" id="8005.ENSEEEP00000009243"/>
<keyword evidence="9" id="KW-0325">Glycoprotein</keyword>
<dbReference type="CTD" id="338101"/>
<evidence type="ECO:0000256" key="10">
    <source>
        <dbReference type="RuleBase" id="RU000354"/>
    </source>
</evidence>
<keyword evidence="5" id="KW-0165">Cleavage on pair of basic residues</keyword>
<keyword evidence="3" id="KW-0217">Developmental protein</keyword>
<dbReference type="GO" id="GO:0005125">
    <property type="term" value="F:cytokine activity"/>
    <property type="evidence" value="ECO:0007669"/>
    <property type="project" value="TreeGrafter"/>
</dbReference>
<reference evidence="13" key="3">
    <citation type="submission" date="2020-05" db="EMBL/GenBank/DDBJ databases">
        <title>Electrophorus electricus (electric eel) genome, fEleEle1, primary haplotype.</title>
        <authorList>
            <person name="Myers G."/>
            <person name="Meyer A."/>
            <person name="Fedrigo O."/>
            <person name="Formenti G."/>
            <person name="Rhie A."/>
            <person name="Tracey A."/>
            <person name="Sims Y."/>
            <person name="Jarvis E.D."/>
        </authorList>
    </citation>
    <scope>NUCLEOTIDE SEQUENCE [LARGE SCALE GENOMIC DNA]</scope>
</reference>
<dbReference type="GeneTree" id="ENSGT00940000163919"/>
<proteinExistence type="inferred from homology"/>
<dbReference type="InterPro" id="IPR015615">
    <property type="entry name" value="TGF-beta-rel"/>
</dbReference>
<sequence>MSLAFVIAWVLGLSLGSIGLKVHGPNSTRRHTELPKVDRGYNIPVLHPNRYSFYMMQLYRDYKSADAWKTTTSMVSGTSPSLQQSDSVLSLVAKECHQVGERWSVTFDMSSLSGNEEIQLSELRFRLPAFSASKRVIVDIYQARKSGCERDTMLCHKERLFLGSITSVPAATTSSWKVFNVTALLKYWLYQEGKAPSQMDLTVANELTFERNKDLGSDVEEGSGGDIVKTFPVRHRSSWQRTIHYPTLNRVMIVVFLKNNLPRSHKRTSTLIQTVEHSKYVILERPSQGRRHKRNRIERVHVREVAGENVTTGSPTEPMSSPLCRRVDMWVDFDQIGWNEWIVHPKRYNAFRCEGECPVPLDESFKPTNHAYMQSLLKLYHPERVTCPSCVPTRLSSLSMLYYEGDEMVLRHHEDMIVEECGCH</sequence>
<evidence type="ECO:0000256" key="6">
    <source>
        <dbReference type="ARBA" id="ARBA00022729"/>
    </source>
</evidence>
<dbReference type="InterPro" id="IPR029034">
    <property type="entry name" value="Cystine-knot_cytokine"/>
</dbReference>
<evidence type="ECO:0000256" key="3">
    <source>
        <dbReference type="ARBA" id="ARBA00022473"/>
    </source>
</evidence>
<comment type="similarity">
    <text evidence="2 10">Belongs to the TGF-beta family.</text>
</comment>
<keyword evidence="6 11" id="KW-0732">Signal</keyword>
<dbReference type="GeneID" id="113581602"/>
<dbReference type="InterPro" id="IPR001111">
    <property type="entry name" value="TGF-b_propeptide"/>
</dbReference>
<organism evidence="13 14">
    <name type="scientific">Electrophorus electricus</name>
    <name type="common">Electric eel</name>
    <name type="synonym">Gymnotus electricus</name>
    <dbReference type="NCBI Taxonomy" id="8005"/>
    <lineage>
        <taxon>Eukaryota</taxon>
        <taxon>Metazoa</taxon>
        <taxon>Chordata</taxon>
        <taxon>Craniata</taxon>
        <taxon>Vertebrata</taxon>
        <taxon>Euteleostomi</taxon>
        <taxon>Actinopterygii</taxon>
        <taxon>Neopterygii</taxon>
        <taxon>Teleostei</taxon>
        <taxon>Ostariophysi</taxon>
        <taxon>Gymnotiformes</taxon>
        <taxon>Gymnotoidei</taxon>
        <taxon>Gymnotidae</taxon>
        <taxon>Electrophorus</taxon>
    </lineage>
</organism>
<dbReference type="PANTHER" id="PTHR11848">
    <property type="entry name" value="TGF-BETA FAMILY"/>
    <property type="match status" value="1"/>
</dbReference>
<dbReference type="PROSITE" id="PS51362">
    <property type="entry name" value="TGF_BETA_2"/>
    <property type="match status" value="1"/>
</dbReference>
<keyword evidence="7 10" id="KW-0339">Growth factor</keyword>
<dbReference type="Pfam" id="PF00019">
    <property type="entry name" value="TGF_beta"/>
    <property type="match status" value="1"/>
</dbReference>
<dbReference type="Ensembl" id="ENSEEET00000009361.2">
    <property type="protein sequence ID" value="ENSEEEP00000009243.2"/>
    <property type="gene ID" value="ENSEEEG00000004736.2"/>
</dbReference>
<dbReference type="Gene3D" id="2.10.90.10">
    <property type="entry name" value="Cystine-knot cytokines"/>
    <property type="match status" value="1"/>
</dbReference>
<reference evidence="14" key="1">
    <citation type="journal article" date="2014" name="Science">
        <title>Nonhuman genetics. Genomic basis for the convergent evolution of electric organs.</title>
        <authorList>
            <person name="Gallant J.R."/>
            <person name="Traeger L.L."/>
            <person name="Volkening J.D."/>
            <person name="Moffett H."/>
            <person name="Chen P.H."/>
            <person name="Novina C.D."/>
            <person name="Phillips G.N.Jr."/>
            <person name="Anand R."/>
            <person name="Wells G.B."/>
            <person name="Pinch M."/>
            <person name="Guth R."/>
            <person name="Unguez G.A."/>
            <person name="Albert J.S."/>
            <person name="Zakon H.H."/>
            <person name="Samanta M.P."/>
            <person name="Sussman M.R."/>
        </authorList>
    </citation>
    <scope>NUCLEOTIDE SEQUENCE [LARGE SCALE GENOMIC DNA]</scope>
</reference>
<reference evidence="13" key="4">
    <citation type="submission" date="2025-08" db="UniProtKB">
        <authorList>
            <consortium name="Ensembl"/>
        </authorList>
    </citation>
    <scope>IDENTIFICATION</scope>
</reference>
<evidence type="ECO:0000259" key="12">
    <source>
        <dbReference type="PROSITE" id="PS51362"/>
    </source>
</evidence>
<evidence type="ECO:0000256" key="8">
    <source>
        <dbReference type="ARBA" id="ARBA00023157"/>
    </source>
</evidence>
<dbReference type="KEGG" id="eee:113581602"/>
<reference evidence="14" key="2">
    <citation type="journal article" date="2017" name="Sci. Adv.">
        <title>A tail of two voltages: Proteomic comparison of the three electric organs of the electric eel.</title>
        <authorList>
            <person name="Traeger L.L."/>
            <person name="Sabat G."/>
            <person name="Barrett-Wilt G.A."/>
            <person name="Wells G.B."/>
            <person name="Sussman M.R."/>
        </authorList>
    </citation>
    <scope>NUCLEOTIDE SEQUENCE [LARGE SCALE GENOMIC DNA]</scope>
</reference>
<dbReference type="Pfam" id="PF00688">
    <property type="entry name" value="TGFb_propeptide"/>
    <property type="match status" value="1"/>
</dbReference>
<dbReference type="InterPro" id="IPR001839">
    <property type="entry name" value="TGF-b_C"/>
</dbReference>
<dbReference type="AlphaFoldDB" id="A0A4W4EBC4"/>
<evidence type="ECO:0000256" key="5">
    <source>
        <dbReference type="ARBA" id="ARBA00022685"/>
    </source>
</evidence>
<feature type="domain" description="TGF-beta family profile" evidence="12">
    <location>
        <begin position="291"/>
        <end position="424"/>
    </location>
</feature>
<feature type="signal peptide" evidence="11">
    <location>
        <begin position="1"/>
        <end position="19"/>
    </location>
</feature>
<evidence type="ECO:0000256" key="7">
    <source>
        <dbReference type="ARBA" id="ARBA00023030"/>
    </source>
</evidence>
<feature type="chain" id="PRO_5044295108" description="TGF-beta family profile domain-containing protein" evidence="11">
    <location>
        <begin position="20"/>
        <end position="424"/>
    </location>
</feature>
<dbReference type="OMA" id="SRYPLYM"/>
<dbReference type="GO" id="GO:0005615">
    <property type="term" value="C:extracellular space"/>
    <property type="evidence" value="ECO:0007669"/>
    <property type="project" value="TreeGrafter"/>
</dbReference>
<dbReference type="CDD" id="cd13759">
    <property type="entry name" value="TGF_beta_NODAL"/>
    <property type="match status" value="1"/>
</dbReference>
<comment type="subcellular location">
    <subcellularLocation>
        <location evidence="1">Secreted</location>
    </subcellularLocation>
</comment>